<evidence type="ECO:0000313" key="2">
    <source>
        <dbReference type="EMBL" id="PGH23226.1"/>
    </source>
</evidence>
<proteinExistence type="predicted"/>
<comment type="caution">
    <text evidence="2">The sequence shown here is derived from an EMBL/GenBank/DDBJ whole genome shotgun (WGS) entry which is preliminary data.</text>
</comment>
<protein>
    <submittedName>
        <fullName evidence="2">Uncharacterized protein</fullName>
    </submittedName>
</protein>
<evidence type="ECO:0000313" key="3">
    <source>
        <dbReference type="Proteomes" id="UP000224634"/>
    </source>
</evidence>
<dbReference type="EMBL" id="PDNA01000026">
    <property type="protein sequence ID" value="PGH23226.1"/>
    <property type="molecule type" value="Genomic_DNA"/>
</dbReference>
<evidence type="ECO:0000256" key="1">
    <source>
        <dbReference type="SAM" id="MobiDB-lite"/>
    </source>
</evidence>
<keyword evidence="3" id="KW-1185">Reference proteome</keyword>
<dbReference type="AlphaFoldDB" id="A0A2B7YNK4"/>
<accession>A0A2B7YNK4</accession>
<reference evidence="2 3" key="1">
    <citation type="submission" date="2017-10" db="EMBL/GenBank/DDBJ databases">
        <title>Comparative genomics in systemic dimorphic fungi from Ajellomycetaceae.</title>
        <authorList>
            <person name="Munoz J.F."/>
            <person name="Mcewen J.G."/>
            <person name="Clay O.K."/>
            <person name="Cuomo C.A."/>
        </authorList>
    </citation>
    <scope>NUCLEOTIDE SEQUENCE [LARGE SCALE GENOMIC DNA]</scope>
    <source>
        <strain evidence="2 3">UAMH7299</strain>
    </source>
</reference>
<feature type="compositionally biased region" description="Acidic residues" evidence="1">
    <location>
        <begin position="27"/>
        <end position="70"/>
    </location>
</feature>
<name>A0A2B7YNK4_POLH7</name>
<organism evidence="2 3">
    <name type="scientific">Polytolypa hystricis (strain UAMH7299)</name>
    <dbReference type="NCBI Taxonomy" id="1447883"/>
    <lineage>
        <taxon>Eukaryota</taxon>
        <taxon>Fungi</taxon>
        <taxon>Dikarya</taxon>
        <taxon>Ascomycota</taxon>
        <taxon>Pezizomycotina</taxon>
        <taxon>Eurotiomycetes</taxon>
        <taxon>Eurotiomycetidae</taxon>
        <taxon>Onygenales</taxon>
        <taxon>Onygenales incertae sedis</taxon>
        <taxon>Polytolypa</taxon>
    </lineage>
</organism>
<feature type="region of interest" description="Disordered" evidence="1">
    <location>
        <begin position="19"/>
        <end position="87"/>
    </location>
</feature>
<dbReference type="Proteomes" id="UP000224634">
    <property type="component" value="Unassembled WGS sequence"/>
</dbReference>
<gene>
    <name evidence="2" type="ORF">AJ80_02642</name>
</gene>
<sequence>MNPAEECATIYIDNLIPDRCWMHWSDSEDETDSEDEEGDESGDDEAQQQQQEGDEDEDEDGDDYDDESSEDGIVRTHLPTPEDDPFI</sequence>